<name>A0A6J7INF9_9ZZZZ</name>
<evidence type="ECO:0000313" key="1">
    <source>
        <dbReference type="EMBL" id="CAB4932798.1"/>
    </source>
</evidence>
<dbReference type="AlphaFoldDB" id="A0A6J7INF9"/>
<dbReference type="Pfam" id="PF13289">
    <property type="entry name" value="SIR2_2"/>
    <property type="match status" value="1"/>
</dbReference>
<dbReference type="SUPFAM" id="SSF52467">
    <property type="entry name" value="DHS-like NAD/FAD-binding domain"/>
    <property type="match status" value="1"/>
</dbReference>
<reference evidence="1" key="1">
    <citation type="submission" date="2020-05" db="EMBL/GenBank/DDBJ databases">
        <authorList>
            <person name="Chiriac C."/>
            <person name="Salcher M."/>
            <person name="Ghai R."/>
            <person name="Kavagutti S V."/>
        </authorList>
    </citation>
    <scope>NUCLEOTIDE SEQUENCE</scope>
</reference>
<sequence length="1193" mass="134130">MWFREVEVPDELVEAATEGKLVLFVGAGASLDEPSGLPDFANLVRDVGARASRVPTDRDLERPDVFLGDLADLQIEVHTLVANAINKPDSQPNRLHEAIIDVARVHPNPRVVTTNYDLHLERASRSKALDLDVYRAPALPVGDDFSGIVHLHGALDQPPRKLVVTDEDFGHAYLREAWAARFLDRMFSAFSVAFIGYSHGDIVMQYLARSLGREGRRFVFTDDADSREWRRLGLRPVHYPVDGSSHVALVDGLERWAELTSWGRLAHRQRIAELVGNGPPTIPEEVSYLEQALGDPERVRYFTEQARGSDWLLWAANRPEFNWLFSPTVPSGADRTVAQALTTWVADQYVMDEQESPTALRLLRSRPWSPGMWDTVAHRLFAQERRVPDWQVPWLVLVLHRSPADDGDLLDMLLCKESWQERPDLALMLLEHRTRPLPRSGLDFGPSSDAPRFEVAFMGDDHWLDEAWKKVFVPLLPQHAPELLDLAVRQLRDANRLAGALQPGFDALSFGRSAIEPHPQDEFREVADVLIDAARDSLEHLLHALPQEGAAAVDRLARAHVPVLRRLAVHAWRLREDRSPDEKLRWILDENLLYDLDLQHEVYMLLGDTVALASDDAVGAVLDRAKDGPQDGEEHSPYVSYNLLAWLHSAAPENATIAEEFTTLQEQNPEFEPREHPDLNTTMTSGFVENAEPFSRDELHELIESSPGEAYAAIRSYATADEFRLTGPTWTGALNALRGCVTHYPSDGIRLADVLAPEDSDVRDALVRAWSAANLSSTPERASGVEPFEENRACPIAITPEDVLTVIASWPADAVRSAVANMFARGGTADHPTAWHTLMPARRLATDLWPTTQITGNVVDSEDHYLEAINHPAGDLAQFWMNVVAHEWRAHTDTWSGLPDELRAELDRMVQDQSRNGLLARVLLSTRLRFFMGADPAWAKSRLMPLFAWDRDEADAFEVRGIWRSFVQYGQYDDQILAEGLLDAMLATMRRANDLDDDEAVAQLGRQLATVALKSSLDPKGWLPTLTTDAPTVLQLAWIRSVGRQLRDMEPKEASAQWSRWIREYWTGRIDSLPRPLTTDEASAVALWVLGLPDDRPAAVELVERTDAGLVKDDRVLMHLTGSRREHQDLTRDPETWARYLVHLLRGTTDPPWALDHYLREIVGVLRPVAPSALLTELIEEAMRLGCTNAADW</sequence>
<dbReference type="InterPro" id="IPR029035">
    <property type="entry name" value="DHS-like_NAD/FAD-binding_dom"/>
</dbReference>
<dbReference type="EMBL" id="CAFBMW010000008">
    <property type="protein sequence ID" value="CAB4932798.1"/>
    <property type="molecule type" value="Genomic_DNA"/>
</dbReference>
<gene>
    <name evidence="1" type="ORF">UFOPK3662_01340</name>
</gene>
<dbReference type="Gene3D" id="3.40.50.1220">
    <property type="entry name" value="TPP-binding domain"/>
    <property type="match status" value="1"/>
</dbReference>
<proteinExistence type="predicted"/>
<organism evidence="1">
    <name type="scientific">freshwater metagenome</name>
    <dbReference type="NCBI Taxonomy" id="449393"/>
    <lineage>
        <taxon>unclassified sequences</taxon>
        <taxon>metagenomes</taxon>
        <taxon>ecological metagenomes</taxon>
    </lineage>
</organism>
<accession>A0A6J7INF9</accession>
<protein>
    <submittedName>
        <fullName evidence="1">Unannotated protein</fullName>
    </submittedName>
</protein>